<evidence type="ECO:0000256" key="1">
    <source>
        <dbReference type="SAM" id="MobiDB-lite"/>
    </source>
</evidence>
<name>A0A7R9HLQ6_9NEOP</name>
<dbReference type="AlphaFoldDB" id="A0A7R9HLQ6"/>
<protein>
    <submittedName>
        <fullName evidence="2">Uncharacterized protein</fullName>
    </submittedName>
</protein>
<proteinExistence type="predicted"/>
<reference evidence="2" key="1">
    <citation type="submission" date="2020-11" db="EMBL/GenBank/DDBJ databases">
        <authorList>
            <person name="Tran Van P."/>
        </authorList>
    </citation>
    <scope>NUCLEOTIDE SEQUENCE</scope>
</reference>
<organism evidence="2">
    <name type="scientific">Timema monikensis</name>
    <dbReference type="NCBI Taxonomy" id="170555"/>
    <lineage>
        <taxon>Eukaryota</taxon>
        <taxon>Metazoa</taxon>
        <taxon>Ecdysozoa</taxon>
        <taxon>Arthropoda</taxon>
        <taxon>Hexapoda</taxon>
        <taxon>Insecta</taxon>
        <taxon>Pterygota</taxon>
        <taxon>Neoptera</taxon>
        <taxon>Polyneoptera</taxon>
        <taxon>Phasmatodea</taxon>
        <taxon>Timematodea</taxon>
        <taxon>Timematoidea</taxon>
        <taxon>Timematidae</taxon>
        <taxon>Timema</taxon>
    </lineage>
</organism>
<dbReference type="EMBL" id="OB793324">
    <property type="protein sequence ID" value="CAD7426974.1"/>
    <property type="molecule type" value="Genomic_DNA"/>
</dbReference>
<evidence type="ECO:0000313" key="2">
    <source>
        <dbReference type="EMBL" id="CAD7426974.1"/>
    </source>
</evidence>
<sequence length="115" mass="12581">MVGGRVKGGTWFHNQPKYPSAPPRTDGSRKPKIGKPPPVHPTEIRTSISPSSAVELNTTSALANYATEAEQKRGHVMRSKTITRFPASSALVVLLKFNSTRHSQLCLKSSSRENK</sequence>
<feature type="region of interest" description="Disordered" evidence="1">
    <location>
        <begin position="1"/>
        <end position="52"/>
    </location>
</feature>
<accession>A0A7R9HLQ6</accession>
<gene>
    <name evidence="2" type="ORF">TMSB3V08_LOCUS3841</name>
</gene>